<keyword evidence="3" id="KW-1185">Reference proteome</keyword>
<dbReference type="EMBL" id="JANPWB010000003">
    <property type="protein sequence ID" value="KAJ1201924.1"/>
    <property type="molecule type" value="Genomic_DNA"/>
</dbReference>
<dbReference type="AlphaFoldDB" id="A0AAV7VPD6"/>
<comment type="caution">
    <text evidence="2">The sequence shown here is derived from an EMBL/GenBank/DDBJ whole genome shotgun (WGS) entry which is preliminary data.</text>
</comment>
<evidence type="ECO:0000313" key="2">
    <source>
        <dbReference type="EMBL" id="KAJ1201924.1"/>
    </source>
</evidence>
<gene>
    <name evidence="2" type="ORF">NDU88_005728</name>
</gene>
<proteinExistence type="predicted"/>
<organism evidence="2 3">
    <name type="scientific">Pleurodeles waltl</name>
    <name type="common">Iberian ribbed newt</name>
    <dbReference type="NCBI Taxonomy" id="8319"/>
    <lineage>
        <taxon>Eukaryota</taxon>
        <taxon>Metazoa</taxon>
        <taxon>Chordata</taxon>
        <taxon>Craniata</taxon>
        <taxon>Vertebrata</taxon>
        <taxon>Euteleostomi</taxon>
        <taxon>Amphibia</taxon>
        <taxon>Batrachia</taxon>
        <taxon>Caudata</taxon>
        <taxon>Salamandroidea</taxon>
        <taxon>Salamandridae</taxon>
        <taxon>Pleurodelinae</taxon>
        <taxon>Pleurodeles</taxon>
    </lineage>
</organism>
<sequence>MGGPALRLHWERKGRGSLGAEASCNPQASESHPALSKFFTKRRWDHDARRGSIRHSSASPEFPIRMLGGTKTEPLYQASVAVSILATPLVIFNGVTKN</sequence>
<keyword evidence="1" id="KW-0472">Membrane</keyword>
<protein>
    <submittedName>
        <fullName evidence="2">Uncharacterized protein</fullName>
    </submittedName>
</protein>
<keyword evidence="1" id="KW-1133">Transmembrane helix</keyword>
<evidence type="ECO:0000313" key="3">
    <source>
        <dbReference type="Proteomes" id="UP001066276"/>
    </source>
</evidence>
<dbReference type="Proteomes" id="UP001066276">
    <property type="component" value="Chromosome 2_1"/>
</dbReference>
<name>A0AAV7VPD6_PLEWA</name>
<accession>A0AAV7VPD6</accession>
<reference evidence="2" key="1">
    <citation type="journal article" date="2022" name="bioRxiv">
        <title>Sequencing and chromosome-scale assembly of the giantPleurodeles waltlgenome.</title>
        <authorList>
            <person name="Brown T."/>
            <person name="Elewa A."/>
            <person name="Iarovenko S."/>
            <person name="Subramanian E."/>
            <person name="Araus A.J."/>
            <person name="Petzold A."/>
            <person name="Susuki M."/>
            <person name="Suzuki K.-i.T."/>
            <person name="Hayashi T."/>
            <person name="Toyoda A."/>
            <person name="Oliveira C."/>
            <person name="Osipova E."/>
            <person name="Leigh N.D."/>
            <person name="Simon A."/>
            <person name="Yun M.H."/>
        </authorList>
    </citation>
    <scope>NUCLEOTIDE SEQUENCE</scope>
    <source>
        <strain evidence="2">20211129_DDA</strain>
        <tissue evidence="2">Liver</tissue>
    </source>
</reference>
<feature type="transmembrane region" description="Helical" evidence="1">
    <location>
        <begin position="75"/>
        <end position="95"/>
    </location>
</feature>
<keyword evidence="1" id="KW-0812">Transmembrane</keyword>
<evidence type="ECO:0000256" key="1">
    <source>
        <dbReference type="SAM" id="Phobius"/>
    </source>
</evidence>